<evidence type="ECO:0000259" key="2">
    <source>
        <dbReference type="SMART" id="SM00822"/>
    </source>
</evidence>
<dbReference type="PANTHER" id="PTHR42760:SF123">
    <property type="entry name" value="OXIDOREDUCTASE"/>
    <property type="match status" value="1"/>
</dbReference>
<dbReference type="GO" id="GO:0016616">
    <property type="term" value="F:oxidoreductase activity, acting on the CH-OH group of donors, NAD or NADP as acceptor"/>
    <property type="evidence" value="ECO:0007669"/>
    <property type="project" value="TreeGrafter"/>
</dbReference>
<evidence type="ECO:0000313" key="4">
    <source>
        <dbReference type="Proteomes" id="UP000048984"/>
    </source>
</evidence>
<dbReference type="PRINTS" id="PR00081">
    <property type="entry name" value="GDHRDH"/>
</dbReference>
<dbReference type="Gene3D" id="3.40.50.720">
    <property type="entry name" value="NAD(P)-binding Rossmann-like Domain"/>
    <property type="match status" value="1"/>
</dbReference>
<dbReference type="InterPro" id="IPR002347">
    <property type="entry name" value="SDR_fam"/>
</dbReference>
<dbReference type="EMBL" id="LJYW01000001">
    <property type="protein sequence ID" value="KPL51603.1"/>
    <property type="molecule type" value="Genomic_DNA"/>
</dbReference>
<dbReference type="PRINTS" id="PR00080">
    <property type="entry name" value="SDRFAMILY"/>
</dbReference>
<keyword evidence="4" id="KW-1185">Reference proteome</keyword>
<comment type="similarity">
    <text evidence="1">Belongs to the short-chain dehydrogenases/reductases (SDR) family.</text>
</comment>
<dbReference type="Pfam" id="PF13561">
    <property type="entry name" value="adh_short_C2"/>
    <property type="match status" value="1"/>
</dbReference>
<dbReference type="PROSITE" id="PS00061">
    <property type="entry name" value="ADH_SHORT"/>
    <property type="match status" value="1"/>
</dbReference>
<dbReference type="CDD" id="cd05233">
    <property type="entry name" value="SDR_c"/>
    <property type="match status" value="1"/>
</dbReference>
<accession>A0A0P6VXS4</accession>
<gene>
    <name evidence="3" type="ORF">ABB55_04640</name>
</gene>
<dbReference type="Proteomes" id="UP000048984">
    <property type="component" value="Unassembled WGS sequence"/>
</dbReference>
<organism evidence="3 4">
    <name type="scientific">Prosthecodimorpha hirschii</name>
    <dbReference type="NCBI Taxonomy" id="665126"/>
    <lineage>
        <taxon>Bacteria</taxon>
        <taxon>Pseudomonadati</taxon>
        <taxon>Pseudomonadota</taxon>
        <taxon>Alphaproteobacteria</taxon>
        <taxon>Hyphomicrobiales</taxon>
        <taxon>Ancalomicrobiaceae</taxon>
        <taxon>Prosthecodimorpha</taxon>
    </lineage>
</organism>
<dbReference type="SUPFAM" id="SSF51735">
    <property type="entry name" value="NAD(P)-binding Rossmann-fold domains"/>
    <property type="match status" value="1"/>
</dbReference>
<dbReference type="InterPro" id="IPR020904">
    <property type="entry name" value="Sc_DH/Rdtase_CS"/>
</dbReference>
<feature type="domain" description="Ketoreductase" evidence="2">
    <location>
        <begin position="6"/>
        <end position="190"/>
    </location>
</feature>
<dbReference type="STRING" id="665126.ABB55_04640"/>
<comment type="caution">
    <text evidence="3">The sequence shown here is derived from an EMBL/GenBank/DDBJ whole genome shotgun (WGS) entry which is preliminary data.</text>
</comment>
<dbReference type="GO" id="GO:0030497">
    <property type="term" value="P:fatty acid elongation"/>
    <property type="evidence" value="ECO:0007669"/>
    <property type="project" value="TreeGrafter"/>
</dbReference>
<evidence type="ECO:0000256" key="1">
    <source>
        <dbReference type="ARBA" id="ARBA00006484"/>
    </source>
</evidence>
<reference evidence="3 4" key="2">
    <citation type="submission" date="2015-10" db="EMBL/GenBank/DDBJ databases">
        <title>Draft Genome Sequence of Prosthecomicrobium hirschii ATCC 27832.</title>
        <authorList>
            <person name="Daniel J."/>
            <person name="Givan S.A."/>
            <person name="Brun Y.V."/>
            <person name="Brown P.J."/>
        </authorList>
    </citation>
    <scope>NUCLEOTIDE SEQUENCE [LARGE SCALE GENOMIC DNA]</scope>
    <source>
        <strain evidence="3 4">16</strain>
    </source>
</reference>
<name>A0A0P6VXS4_9HYPH</name>
<dbReference type="SMART" id="SM00822">
    <property type="entry name" value="PKS_KR"/>
    <property type="match status" value="1"/>
</dbReference>
<dbReference type="FunFam" id="3.40.50.720:FF:000084">
    <property type="entry name" value="Short-chain dehydrogenase reductase"/>
    <property type="match status" value="1"/>
</dbReference>
<dbReference type="InterPro" id="IPR057326">
    <property type="entry name" value="KR_dom"/>
</dbReference>
<dbReference type="RefSeq" id="WP_054357765.1">
    <property type="nucleotide sequence ID" value="NZ_LJYW01000001.1"/>
</dbReference>
<sequence length="257" mass="26528">MTSQTPVAVITGAASGIGLATVRALLAGGWCVGGVDRDSDAVARANREFETHGGAAVFRAADITDETAVADAVAGFEAELGPLKGLVNSAGIGRDTPFFETTPAMFRQIHEVNVVGTFIVAKAVAAAMRRTGGGAIVNIASVSGLPGNIGRSAYGASKGAVITLTRIMAVELGRYGIRVNAVAPGPIETPMVQAHHTPAVRQEWNERVLLRRYGTAEEIAEANVFLLDEARSAYITGQILAVDGGFTTGGLLGLDRA</sequence>
<evidence type="ECO:0000313" key="3">
    <source>
        <dbReference type="EMBL" id="KPL51603.1"/>
    </source>
</evidence>
<protein>
    <submittedName>
        <fullName evidence="3">3-oxoacyl-ACP reductase</fullName>
    </submittedName>
</protein>
<proteinExistence type="inferred from homology"/>
<dbReference type="AlphaFoldDB" id="A0A0P6VXS4"/>
<dbReference type="PANTHER" id="PTHR42760">
    <property type="entry name" value="SHORT-CHAIN DEHYDROGENASES/REDUCTASES FAMILY MEMBER"/>
    <property type="match status" value="1"/>
</dbReference>
<dbReference type="InterPro" id="IPR036291">
    <property type="entry name" value="NAD(P)-bd_dom_sf"/>
</dbReference>
<reference evidence="3 4" key="1">
    <citation type="submission" date="2015-09" db="EMBL/GenBank/DDBJ databases">
        <authorList>
            <person name="Jackson K.R."/>
            <person name="Lunt B.L."/>
            <person name="Fisher J.N.B."/>
            <person name="Gardner A.V."/>
            <person name="Bailey M.E."/>
            <person name="Deus L.M."/>
            <person name="Earl A.S."/>
            <person name="Gibby P.D."/>
            <person name="Hartmann K.A."/>
            <person name="Liu J.E."/>
            <person name="Manci A.M."/>
            <person name="Nielsen D.A."/>
            <person name="Solomon M.B."/>
            <person name="Breakwell D.P."/>
            <person name="Burnett S.H."/>
            <person name="Grose J.H."/>
        </authorList>
    </citation>
    <scope>NUCLEOTIDE SEQUENCE [LARGE SCALE GENOMIC DNA]</scope>
    <source>
        <strain evidence="3 4">16</strain>
    </source>
</reference>